<comment type="caution">
    <text evidence="1">The sequence shown here is derived from an EMBL/GenBank/DDBJ whole genome shotgun (WGS) entry which is preliminary data.</text>
</comment>
<dbReference type="EMBL" id="LKBA01000004">
    <property type="protein sequence ID" value="KPN64117.1"/>
    <property type="molecule type" value="Genomic_DNA"/>
</dbReference>
<gene>
    <name evidence="1" type="ORF">AKJ29_15795</name>
</gene>
<dbReference type="Proteomes" id="UP000050471">
    <property type="component" value="Unassembled WGS sequence"/>
</dbReference>
<sequence>MSQGFSLKDQLINAGKVEMFAGWLSDALPGFDAAGFQAQVMGQLPALELKARILWIAEVLEDHLPKAFPAAAEVIHNALPPELDPSKSDDDFGDFIIDPFGQFVARNGLEDLDVSLPLLHALTRRFSMEFAIRPFLIRHKGRMQTVLAGWAQDENYHVRRLASEGARPKLPWGQRIGWAEHETIRILDTLHADPTRYVTRSVANHLNDIAKTDPELVVATLTRWRQEARQNAKELGWMTRHACRTLVKQGHPGALDLLGYRSDAKVTMGPIQLAPAHSQVPIDTALKFRFDLTVDHDTTLLVDYVIQFQRAGGKLSEKVFKLKTLSLKAGQRVTLQKSHHFKGNATTFRLYPGAHQLSVQVNGRRLGTAQFTLV</sequence>
<dbReference type="InterPro" id="IPR016024">
    <property type="entry name" value="ARM-type_fold"/>
</dbReference>
<accession>A0A0P7I4B5</accession>
<keyword evidence="2" id="KW-1185">Reference proteome</keyword>
<dbReference type="STRING" id="154981.AKJ29_15795"/>
<dbReference type="InterPro" id="IPR014825">
    <property type="entry name" value="DNA_alkylation"/>
</dbReference>
<dbReference type="Pfam" id="PF08713">
    <property type="entry name" value="DNA_alkylation"/>
    <property type="match status" value="1"/>
</dbReference>
<dbReference type="SUPFAM" id="SSF48371">
    <property type="entry name" value="ARM repeat"/>
    <property type="match status" value="1"/>
</dbReference>
<dbReference type="OrthoDB" id="9797162at2"/>
<proteinExistence type="predicted"/>
<evidence type="ECO:0008006" key="3">
    <source>
        <dbReference type="Google" id="ProtNLM"/>
    </source>
</evidence>
<reference evidence="1 2" key="1">
    <citation type="submission" date="2015-09" db="EMBL/GenBank/DDBJ databases">
        <title>Draft genome sequence of Aliiroseovarius crassostreae CV919-312TSm, the causative agent of Roseovarius Oyster Disease (formerly Juvenile Oyster Disease).</title>
        <authorList>
            <person name="Kessner L."/>
            <person name="Spinard E."/>
            <person name="Nelson D."/>
        </authorList>
    </citation>
    <scope>NUCLEOTIDE SEQUENCE [LARGE SCALE GENOMIC DNA]</scope>
    <source>
        <strain evidence="1 2">CV919-312</strain>
    </source>
</reference>
<protein>
    <recommendedName>
        <fullName evidence="3">DNA alkylation repair protein</fullName>
    </recommendedName>
</protein>
<evidence type="ECO:0000313" key="1">
    <source>
        <dbReference type="EMBL" id="KPN64117.1"/>
    </source>
</evidence>
<organism evidence="1 2">
    <name type="scientific">Aliiroseovarius crassostreae</name>
    <dbReference type="NCBI Taxonomy" id="154981"/>
    <lineage>
        <taxon>Bacteria</taxon>
        <taxon>Pseudomonadati</taxon>
        <taxon>Pseudomonadota</taxon>
        <taxon>Alphaproteobacteria</taxon>
        <taxon>Rhodobacterales</taxon>
        <taxon>Paracoccaceae</taxon>
        <taxon>Aliiroseovarius</taxon>
    </lineage>
</organism>
<dbReference type="AlphaFoldDB" id="A0A0P7I4B5"/>
<evidence type="ECO:0000313" key="2">
    <source>
        <dbReference type="Proteomes" id="UP000050471"/>
    </source>
</evidence>
<dbReference type="Gene3D" id="1.25.40.290">
    <property type="entry name" value="ARM repeat domains"/>
    <property type="match status" value="1"/>
</dbReference>
<dbReference type="RefSeq" id="WP_055188053.1">
    <property type="nucleotide sequence ID" value="NZ_FPBS01000001.1"/>
</dbReference>
<name>A0A0P7I4B5_9RHOB</name>